<protein>
    <submittedName>
        <fullName evidence="4">Phosphocholine cytidylyltransferase family protein</fullName>
    </submittedName>
</protein>
<reference evidence="4" key="1">
    <citation type="submission" date="2021-12" db="EMBL/GenBank/DDBJ databases">
        <title>Alicyclobacillaceae gen. nov., sp. nov., isolated from chalcocite enrichment system.</title>
        <authorList>
            <person name="Jiang Z."/>
        </authorList>
    </citation>
    <scope>NUCLEOTIDE SEQUENCE</scope>
    <source>
        <strain evidence="4">MYW30-H2</strain>
    </source>
</reference>
<proteinExistence type="predicted"/>
<dbReference type="Proteomes" id="UP000830167">
    <property type="component" value="Chromosome"/>
</dbReference>
<name>A0ABY4CIY6_9BACL</name>
<evidence type="ECO:0000313" key="4">
    <source>
        <dbReference type="EMBL" id="UOF90475.1"/>
    </source>
</evidence>
<sequence>MKFVVLVAGVGSRLRPLTNDRPKCLVQVNGKSILERLLEQAENTRLFAEAVLITGYRAEAVRQFAERWKTSHSLPVTLIHNERYDETNNGYSLWCAKDVLTSSFVLSDGDLTLDDEILQLIAQHETSALAIDRSARLDEEAMKISVSKEGHVNGLSKELPLHQAVGESIGMCRIDAVDIPKVISELDKLVENQEWNEYYERAFIELIQNGWQVDVCDIGGRAWVEIDDRSDLQRAEENFSTET</sequence>
<dbReference type="GO" id="GO:0016779">
    <property type="term" value="F:nucleotidyltransferase activity"/>
    <property type="evidence" value="ECO:0007669"/>
    <property type="project" value="UniProtKB-KW"/>
</dbReference>
<dbReference type="Gene3D" id="3.90.550.10">
    <property type="entry name" value="Spore Coat Polysaccharide Biosynthesis Protein SpsA, Chain A"/>
    <property type="match status" value="1"/>
</dbReference>
<dbReference type="InterPro" id="IPR050065">
    <property type="entry name" value="GlmU-like"/>
</dbReference>
<evidence type="ECO:0000256" key="1">
    <source>
        <dbReference type="ARBA" id="ARBA00022679"/>
    </source>
</evidence>
<organism evidence="4 5">
    <name type="scientific">Fodinisporobacter ferrooxydans</name>
    <dbReference type="NCBI Taxonomy" id="2901836"/>
    <lineage>
        <taxon>Bacteria</taxon>
        <taxon>Bacillati</taxon>
        <taxon>Bacillota</taxon>
        <taxon>Bacilli</taxon>
        <taxon>Bacillales</taxon>
        <taxon>Alicyclobacillaceae</taxon>
        <taxon>Fodinisporobacter</taxon>
    </lineage>
</organism>
<keyword evidence="5" id="KW-1185">Reference proteome</keyword>
<evidence type="ECO:0000313" key="5">
    <source>
        <dbReference type="Proteomes" id="UP000830167"/>
    </source>
</evidence>
<dbReference type="CDD" id="cd02523">
    <property type="entry name" value="PC_cytidylyltransferase"/>
    <property type="match status" value="1"/>
</dbReference>
<dbReference type="InterPro" id="IPR005835">
    <property type="entry name" value="NTP_transferase_dom"/>
</dbReference>
<dbReference type="PANTHER" id="PTHR43584">
    <property type="entry name" value="NUCLEOTIDYL TRANSFERASE"/>
    <property type="match status" value="1"/>
</dbReference>
<gene>
    <name evidence="4" type="ORF">LSG31_21895</name>
</gene>
<dbReference type="Pfam" id="PF00483">
    <property type="entry name" value="NTP_transferase"/>
    <property type="match status" value="1"/>
</dbReference>
<feature type="domain" description="Nucleotidyl transferase" evidence="3">
    <location>
        <begin position="4"/>
        <end position="129"/>
    </location>
</feature>
<accession>A0ABY4CIY6</accession>
<evidence type="ECO:0000256" key="2">
    <source>
        <dbReference type="ARBA" id="ARBA00022695"/>
    </source>
</evidence>
<keyword evidence="2 4" id="KW-0548">Nucleotidyltransferase</keyword>
<keyword evidence="1" id="KW-0808">Transferase</keyword>
<dbReference type="InterPro" id="IPR029044">
    <property type="entry name" value="Nucleotide-diphossugar_trans"/>
</dbReference>
<evidence type="ECO:0000259" key="3">
    <source>
        <dbReference type="Pfam" id="PF00483"/>
    </source>
</evidence>
<dbReference type="PANTHER" id="PTHR43584:SF5">
    <property type="entry name" value="PROTEIN LICC"/>
    <property type="match status" value="1"/>
</dbReference>
<dbReference type="RefSeq" id="WP_347437170.1">
    <property type="nucleotide sequence ID" value="NZ_CP089291.1"/>
</dbReference>
<dbReference type="EMBL" id="CP089291">
    <property type="protein sequence ID" value="UOF90475.1"/>
    <property type="molecule type" value="Genomic_DNA"/>
</dbReference>
<dbReference type="SUPFAM" id="SSF53448">
    <property type="entry name" value="Nucleotide-diphospho-sugar transferases"/>
    <property type="match status" value="1"/>
</dbReference>